<keyword evidence="2" id="KW-1185">Reference proteome</keyword>
<proteinExistence type="predicted"/>
<reference evidence="1" key="1">
    <citation type="journal article" date="2023" name="Mol. Ecol. Resour.">
        <title>Chromosome-level genome assembly of a triploid poplar Populus alba 'Berolinensis'.</title>
        <authorList>
            <person name="Chen S."/>
            <person name="Yu Y."/>
            <person name="Wang X."/>
            <person name="Wang S."/>
            <person name="Zhang T."/>
            <person name="Zhou Y."/>
            <person name="He R."/>
            <person name="Meng N."/>
            <person name="Wang Y."/>
            <person name="Liu W."/>
            <person name="Liu Z."/>
            <person name="Liu J."/>
            <person name="Guo Q."/>
            <person name="Huang H."/>
            <person name="Sederoff R.R."/>
            <person name="Wang G."/>
            <person name="Qu G."/>
            <person name="Chen S."/>
        </authorList>
    </citation>
    <scope>NUCLEOTIDE SEQUENCE</scope>
    <source>
        <strain evidence="1">SC-2020</strain>
    </source>
</reference>
<dbReference type="Proteomes" id="UP001164929">
    <property type="component" value="Chromosome 14"/>
</dbReference>
<protein>
    <submittedName>
        <fullName evidence="1">Uncharacterized protein</fullName>
    </submittedName>
</protein>
<gene>
    <name evidence="1" type="ORF">NC653_033746</name>
</gene>
<evidence type="ECO:0000313" key="2">
    <source>
        <dbReference type="Proteomes" id="UP001164929"/>
    </source>
</evidence>
<name>A0AAD6Q1A2_9ROSI</name>
<dbReference type="EMBL" id="JAQIZT010000014">
    <property type="protein sequence ID" value="KAJ6973508.1"/>
    <property type="molecule type" value="Genomic_DNA"/>
</dbReference>
<dbReference type="AlphaFoldDB" id="A0AAD6Q1A2"/>
<sequence>MVRRDQDRNFKASLVSLLSAPLTGFCYSSLHHSQKPCLYAPRSSKEGNIRFSPFASTVIYTSIPPLVSITSI</sequence>
<organism evidence="1 2">
    <name type="scientific">Populus alba x Populus x berolinensis</name>
    <dbReference type="NCBI Taxonomy" id="444605"/>
    <lineage>
        <taxon>Eukaryota</taxon>
        <taxon>Viridiplantae</taxon>
        <taxon>Streptophyta</taxon>
        <taxon>Embryophyta</taxon>
        <taxon>Tracheophyta</taxon>
        <taxon>Spermatophyta</taxon>
        <taxon>Magnoliopsida</taxon>
        <taxon>eudicotyledons</taxon>
        <taxon>Gunneridae</taxon>
        <taxon>Pentapetalae</taxon>
        <taxon>rosids</taxon>
        <taxon>fabids</taxon>
        <taxon>Malpighiales</taxon>
        <taxon>Salicaceae</taxon>
        <taxon>Saliceae</taxon>
        <taxon>Populus</taxon>
    </lineage>
</organism>
<evidence type="ECO:0000313" key="1">
    <source>
        <dbReference type="EMBL" id="KAJ6973508.1"/>
    </source>
</evidence>
<accession>A0AAD6Q1A2</accession>
<comment type="caution">
    <text evidence="1">The sequence shown here is derived from an EMBL/GenBank/DDBJ whole genome shotgun (WGS) entry which is preliminary data.</text>
</comment>